<dbReference type="OrthoDB" id="6369905at2759"/>
<evidence type="ECO:0000256" key="13">
    <source>
        <dbReference type="ARBA" id="ARBA00042707"/>
    </source>
</evidence>
<keyword evidence="16" id="KW-1185">Reference proteome</keyword>
<dbReference type="SUPFAM" id="SSF63411">
    <property type="entry name" value="LuxS/MPP-like metallohydrolase"/>
    <property type="match status" value="2"/>
</dbReference>
<proteinExistence type="inferred from homology"/>
<keyword evidence="7" id="KW-0496">Mitochondrion</keyword>
<evidence type="ECO:0000256" key="10">
    <source>
        <dbReference type="ARBA" id="ARBA00040751"/>
    </source>
</evidence>
<evidence type="ECO:0000313" key="15">
    <source>
        <dbReference type="EMBL" id="ABN66771.2"/>
    </source>
</evidence>
<dbReference type="PANTHER" id="PTHR11851:SF209">
    <property type="entry name" value="CYTOCHROME B-C1 COMPLEX SUBUNIT 2, MITOCHONDRIAL"/>
    <property type="match status" value="1"/>
</dbReference>
<keyword evidence="8" id="KW-0472">Membrane</keyword>
<dbReference type="AlphaFoldDB" id="A3LVF5"/>
<dbReference type="eggNOG" id="KOG2583">
    <property type="taxonomic scope" value="Eukaryota"/>
</dbReference>
<evidence type="ECO:0000256" key="8">
    <source>
        <dbReference type="ARBA" id="ARBA00023136"/>
    </source>
</evidence>
<dbReference type="GO" id="GO:0006122">
    <property type="term" value="P:mitochondrial electron transport, ubiquinol to cytochrome c"/>
    <property type="evidence" value="ECO:0007669"/>
    <property type="project" value="EnsemblFungi"/>
</dbReference>
<organism evidence="15 16">
    <name type="scientific">Scheffersomyces stipitis (strain ATCC 58785 / CBS 6054 / NBRC 10063 / NRRL Y-11545)</name>
    <name type="common">Yeast</name>
    <name type="synonym">Pichia stipitis</name>
    <dbReference type="NCBI Taxonomy" id="322104"/>
    <lineage>
        <taxon>Eukaryota</taxon>
        <taxon>Fungi</taxon>
        <taxon>Dikarya</taxon>
        <taxon>Ascomycota</taxon>
        <taxon>Saccharomycotina</taxon>
        <taxon>Pichiomycetes</taxon>
        <taxon>Debaryomycetaceae</taxon>
        <taxon>Scheffersomyces</taxon>
    </lineage>
</organism>
<dbReference type="PANTHER" id="PTHR11851">
    <property type="entry name" value="METALLOPROTEASE"/>
    <property type="match status" value="1"/>
</dbReference>
<protein>
    <recommendedName>
        <fullName evidence="10">Cytochrome b-c1 complex subunit 2, mitochondrial</fullName>
    </recommendedName>
    <alternativeName>
        <fullName evidence="12">Complex III subunit 2</fullName>
    </alternativeName>
    <alternativeName>
        <fullName evidence="11">Core protein II</fullName>
    </alternativeName>
    <alternativeName>
        <fullName evidence="13">Ubiquinol-cytochrome-c reductase complex core protein 2</fullName>
    </alternativeName>
</protein>
<evidence type="ECO:0000259" key="14">
    <source>
        <dbReference type="Pfam" id="PF00675"/>
    </source>
</evidence>
<keyword evidence="6" id="KW-0249">Electron transport</keyword>
<comment type="similarity">
    <text evidence="9">Belongs to the peptidase M16 family. UQCRC2/QCR2 subfamily.</text>
</comment>
<dbReference type="GO" id="GO:0046872">
    <property type="term" value="F:metal ion binding"/>
    <property type="evidence" value="ECO:0007669"/>
    <property type="project" value="InterPro"/>
</dbReference>
<dbReference type="InterPro" id="IPR011249">
    <property type="entry name" value="Metalloenz_LuxS/M16"/>
</dbReference>
<keyword evidence="2" id="KW-0813">Transport</keyword>
<dbReference type="GO" id="GO:0030061">
    <property type="term" value="C:mitochondrial crista"/>
    <property type="evidence" value="ECO:0007669"/>
    <property type="project" value="EnsemblFungi"/>
</dbReference>
<evidence type="ECO:0000256" key="5">
    <source>
        <dbReference type="ARBA" id="ARBA00022946"/>
    </source>
</evidence>
<evidence type="ECO:0000256" key="3">
    <source>
        <dbReference type="ARBA" id="ARBA00022660"/>
    </source>
</evidence>
<dbReference type="InterPro" id="IPR011765">
    <property type="entry name" value="Pept_M16_N"/>
</dbReference>
<dbReference type="InterPro" id="IPR050361">
    <property type="entry name" value="MPP/UQCRC_Complex"/>
</dbReference>
<dbReference type="HOGENOM" id="CLU_009902_0_1_1"/>
<dbReference type="OMA" id="YKYQDAG"/>
<dbReference type="GeneID" id="4839484"/>
<dbReference type="STRING" id="322104.A3LVF5"/>
<keyword evidence="3" id="KW-0679">Respiratory chain</keyword>
<feature type="domain" description="Peptidase M16 N-terminal" evidence="14">
    <location>
        <begin position="22"/>
        <end position="162"/>
    </location>
</feature>
<keyword evidence="4" id="KW-0999">Mitochondrion inner membrane</keyword>
<evidence type="ECO:0000256" key="2">
    <source>
        <dbReference type="ARBA" id="ARBA00022448"/>
    </source>
</evidence>
<dbReference type="FunCoup" id="A3LVF5">
    <property type="interactions" value="307"/>
</dbReference>
<comment type="subcellular location">
    <subcellularLocation>
        <location evidence="1">Mitochondrion inner membrane</location>
        <topology evidence="1">Peripheral membrane protein</topology>
        <orientation evidence="1">Matrix side</orientation>
    </subcellularLocation>
</comment>
<gene>
    <name evidence="15" type="primary">UQC2</name>
    <name evidence="15" type="ORF">PICST_78316</name>
</gene>
<dbReference type="EMBL" id="CP000499">
    <property type="protein sequence ID" value="ABN66771.2"/>
    <property type="molecule type" value="Genomic_DNA"/>
</dbReference>
<evidence type="ECO:0000313" key="16">
    <source>
        <dbReference type="Proteomes" id="UP000002258"/>
    </source>
</evidence>
<dbReference type="GO" id="GO:0045275">
    <property type="term" value="C:respiratory chain complex III"/>
    <property type="evidence" value="ECO:0007669"/>
    <property type="project" value="EnsemblFungi"/>
</dbReference>
<dbReference type="InParanoid" id="A3LVF5"/>
<evidence type="ECO:0000256" key="9">
    <source>
        <dbReference type="ARBA" id="ARBA00038146"/>
    </source>
</evidence>
<accession>A3LVF5</accession>
<dbReference type="Proteomes" id="UP000002258">
    <property type="component" value="Chromosome 5"/>
</dbReference>
<evidence type="ECO:0000256" key="1">
    <source>
        <dbReference type="ARBA" id="ARBA00004443"/>
    </source>
</evidence>
<reference evidence="15 16" key="1">
    <citation type="journal article" date="2007" name="Nat. Biotechnol.">
        <title>Genome sequence of the lignocellulose-bioconverting and xylose-fermenting yeast Pichia stipitis.</title>
        <authorList>
            <person name="Jeffries T.W."/>
            <person name="Grigoriev I.V."/>
            <person name="Grimwood J."/>
            <person name="Laplaza J.M."/>
            <person name="Aerts A."/>
            <person name="Salamov A."/>
            <person name="Schmutz J."/>
            <person name="Lindquist E."/>
            <person name="Dehal P."/>
            <person name="Shapiro H."/>
            <person name="Jin Y.S."/>
            <person name="Passoth V."/>
            <person name="Richardson P.M."/>
        </authorList>
    </citation>
    <scope>NUCLEOTIDE SEQUENCE [LARGE SCALE GENOMIC DNA]</scope>
    <source>
        <strain evidence="16">ATCC 58785 / CBS 6054 / NBRC 10063 / NRRL Y-11545</strain>
    </source>
</reference>
<dbReference type="Pfam" id="PF00675">
    <property type="entry name" value="Peptidase_M16"/>
    <property type="match status" value="1"/>
</dbReference>
<name>A3LVF5_PICST</name>
<dbReference type="Gene3D" id="3.30.830.10">
    <property type="entry name" value="Metalloenzyme, LuxS/M16 peptidase-like"/>
    <property type="match status" value="2"/>
</dbReference>
<evidence type="ECO:0000256" key="12">
    <source>
        <dbReference type="ARBA" id="ARBA00041778"/>
    </source>
</evidence>
<dbReference type="FunFam" id="3.30.830.10:FF:000021">
    <property type="entry name" value="Cytochrome b-c1 complex subunit 2"/>
    <property type="match status" value="1"/>
</dbReference>
<sequence length="371" mass="38775">MLSRVPARSLSTATQAIKIAARDAPGSLTSLSVVVNNAGSKTGKSGVSHLLSKFNFLNTGSKSALRFTRESELLGGVFSTSVTRDAIVLNTQFLKQDLPYYVEALGSVLTNTSFRPHEFVEVVLPAAKAEYEAAHASNAFTALEALHELSFRKGLGNPLYYDGTTKVTVEDVEQYAAEVYKQANVAIYASGANSEDLNKFVGESSFAYLASGSTPAASVELFKGKESRFRAAGHSGAFIGVPVKAAEFGKYETLSAAVGSSLLPGAASPLANIPGASSFLYKYQDAGLFVVSVTGAAADVASGIKQAKKALDSVSATDLSNATKAAELTVALQSTFEAPLDFKVSAADAKVGEFNYVAIGDVDVLPYASDL</sequence>
<dbReference type="KEGG" id="pic:PICST_78316"/>
<keyword evidence="5" id="KW-0809">Transit peptide</keyword>
<dbReference type="GO" id="GO:0008121">
    <property type="term" value="F:quinol-cytochrome-c reductase activity"/>
    <property type="evidence" value="ECO:0007669"/>
    <property type="project" value="EnsemblFungi"/>
</dbReference>
<evidence type="ECO:0000256" key="7">
    <source>
        <dbReference type="ARBA" id="ARBA00023128"/>
    </source>
</evidence>
<evidence type="ECO:0000256" key="4">
    <source>
        <dbReference type="ARBA" id="ARBA00022792"/>
    </source>
</evidence>
<dbReference type="RefSeq" id="XP_001384800.2">
    <property type="nucleotide sequence ID" value="XM_001384763.1"/>
</dbReference>
<evidence type="ECO:0000256" key="11">
    <source>
        <dbReference type="ARBA" id="ARBA00041372"/>
    </source>
</evidence>
<evidence type="ECO:0000256" key="6">
    <source>
        <dbReference type="ARBA" id="ARBA00022982"/>
    </source>
</evidence>